<accession>A0A1W1EJ86</accession>
<feature type="domain" description="Putative restriction endonuclease" evidence="1">
    <location>
        <begin position="15"/>
        <end position="157"/>
    </location>
</feature>
<evidence type="ECO:0000313" key="2">
    <source>
        <dbReference type="EMBL" id="SHO80897.1"/>
    </source>
</evidence>
<proteinExistence type="predicted"/>
<reference evidence="2" key="1">
    <citation type="submission" date="2016-10" db="EMBL/GenBank/DDBJ databases">
        <authorList>
            <person name="de Groot N.N."/>
        </authorList>
    </citation>
    <scope>NUCLEOTIDE SEQUENCE</scope>
</reference>
<dbReference type="PANTHER" id="PTHR36558">
    <property type="entry name" value="GLR1098 PROTEIN"/>
    <property type="match status" value="1"/>
</dbReference>
<dbReference type="InterPro" id="IPR012296">
    <property type="entry name" value="Nuclease_put_TT1808"/>
</dbReference>
<name>A0A1W1EJ86_9ZZZZ</name>
<dbReference type="PANTHER" id="PTHR36558:SF1">
    <property type="entry name" value="RESTRICTION ENDONUCLEASE DOMAIN-CONTAINING PROTEIN-RELATED"/>
    <property type="match status" value="1"/>
</dbReference>
<gene>
    <name evidence="2" type="ORF">MNB_SV-15-547</name>
</gene>
<dbReference type="EMBL" id="FRYL01000021">
    <property type="protein sequence ID" value="SHO80897.1"/>
    <property type="molecule type" value="Genomic_DNA"/>
</dbReference>
<protein>
    <recommendedName>
        <fullName evidence="1">Putative restriction endonuclease domain-containing protein</fullName>
    </recommendedName>
</protein>
<dbReference type="InterPro" id="IPR011335">
    <property type="entry name" value="Restrct_endonuc-II-like"/>
</dbReference>
<dbReference type="Pfam" id="PF05685">
    <property type="entry name" value="Uma2"/>
    <property type="match status" value="1"/>
</dbReference>
<dbReference type="Gene3D" id="3.90.1570.10">
    <property type="entry name" value="tt1808, chain A"/>
    <property type="match status" value="1"/>
</dbReference>
<dbReference type="CDD" id="cd06260">
    <property type="entry name" value="DUF820-like"/>
    <property type="match status" value="1"/>
</dbReference>
<organism evidence="2">
    <name type="scientific">hydrothermal vent metagenome</name>
    <dbReference type="NCBI Taxonomy" id="652676"/>
    <lineage>
        <taxon>unclassified sequences</taxon>
        <taxon>metagenomes</taxon>
        <taxon>ecological metagenomes</taxon>
    </lineage>
</organism>
<sequence>MAALKYDNFQYYTYQDYKEWEGRWELIDGVAYSMSPAPYPKHQRVVGYIWRELEKNLECKNKNCEVYIAPVDWKISDNTTVQPDVSIFCEDTEKQFFSKTPPLVVEVLSKSTAFKDVTTKLKLYEKEGVEFYIIIEPNSEISDIFKLVDGEYKLMKKATKDDIYEFELGSDCRTSVDFSTIFGR</sequence>
<dbReference type="InterPro" id="IPR008538">
    <property type="entry name" value="Uma2"/>
</dbReference>
<dbReference type="AlphaFoldDB" id="A0A1W1EJ86"/>
<evidence type="ECO:0000259" key="1">
    <source>
        <dbReference type="Pfam" id="PF05685"/>
    </source>
</evidence>
<dbReference type="SUPFAM" id="SSF52980">
    <property type="entry name" value="Restriction endonuclease-like"/>
    <property type="match status" value="1"/>
</dbReference>